<proteinExistence type="predicted"/>
<protein>
    <submittedName>
        <fullName evidence="2">Cell division protein FtsN</fullName>
    </submittedName>
</protein>
<organism evidence="2 3">
    <name type="scientific">Oceanobacillus indicireducens</name>
    <dbReference type="NCBI Taxonomy" id="1004261"/>
    <lineage>
        <taxon>Bacteria</taxon>
        <taxon>Bacillati</taxon>
        <taxon>Bacillota</taxon>
        <taxon>Bacilli</taxon>
        <taxon>Bacillales</taxon>
        <taxon>Bacillaceae</taxon>
        <taxon>Oceanobacillus</taxon>
    </lineage>
</organism>
<feature type="transmembrane region" description="Helical" evidence="1">
    <location>
        <begin position="7"/>
        <end position="29"/>
    </location>
</feature>
<keyword evidence="1" id="KW-0812">Transmembrane</keyword>
<keyword evidence="1" id="KW-1133">Transmembrane helix</keyword>
<accession>A0A917XTY7</accession>
<keyword evidence="1" id="KW-0472">Membrane</keyword>
<sequence>MGIKKNLVAGIITGLIGLALISGGTVAFFSDAIDTKNKILAGYMDLDIGNLKNESVLFEFDNKKPGDTFNHSFNMKNNGTLDMKEVTLYSKHTTYNREGTQENNGFAYQIVLQRIEVDGKNILPKPISLEKLSKTPIVLEKNIAANSPAIQVFVEFEFEKTKENQNEFQGNQLELLWTFEAIQADD</sequence>
<gene>
    <name evidence="2" type="primary">calY</name>
    <name evidence="2" type="ORF">GCM10007971_10170</name>
</gene>
<evidence type="ECO:0000313" key="2">
    <source>
        <dbReference type="EMBL" id="GGN53568.1"/>
    </source>
</evidence>
<dbReference type="EMBL" id="BMOS01000005">
    <property type="protein sequence ID" value="GGN53568.1"/>
    <property type="molecule type" value="Genomic_DNA"/>
</dbReference>
<dbReference type="Pfam" id="PF12389">
    <property type="entry name" value="Peptidase_M73"/>
    <property type="match status" value="1"/>
</dbReference>
<evidence type="ECO:0000256" key="1">
    <source>
        <dbReference type="SAM" id="Phobius"/>
    </source>
</evidence>
<dbReference type="InterPro" id="IPR023833">
    <property type="entry name" value="Signal_pept_SipW-depend-type"/>
</dbReference>
<keyword evidence="2" id="KW-0132">Cell division</keyword>
<comment type="caution">
    <text evidence="2">The sequence shown here is derived from an EMBL/GenBank/DDBJ whole genome shotgun (WGS) entry which is preliminary data.</text>
</comment>
<reference evidence="2" key="1">
    <citation type="journal article" date="2014" name="Int. J. Syst. Evol. Microbiol.">
        <title>Complete genome sequence of Corynebacterium casei LMG S-19264T (=DSM 44701T), isolated from a smear-ripened cheese.</title>
        <authorList>
            <consortium name="US DOE Joint Genome Institute (JGI-PGF)"/>
            <person name="Walter F."/>
            <person name="Albersmeier A."/>
            <person name="Kalinowski J."/>
            <person name="Ruckert C."/>
        </authorList>
    </citation>
    <scope>NUCLEOTIDE SEQUENCE</scope>
    <source>
        <strain evidence="2">JCM 17251</strain>
    </source>
</reference>
<keyword evidence="2" id="KW-0131">Cell cycle</keyword>
<dbReference type="NCBIfam" id="TIGR04088">
    <property type="entry name" value="cognate_SipW"/>
    <property type="match status" value="1"/>
</dbReference>
<dbReference type="AlphaFoldDB" id="A0A917XTY7"/>
<dbReference type="Proteomes" id="UP000624041">
    <property type="component" value="Unassembled WGS sequence"/>
</dbReference>
<reference evidence="2" key="2">
    <citation type="submission" date="2020-09" db="EMBL/GenBank/DDBJ databases">
        <authorList>
            <person name="Sun Q."/>
            <person name="Ohkuma M."/>
        </authorList>
    </citation>
    <scope>NUCLEOTIDE SEQUENCE</scope>
    <source>
        <strain evidence="2">JCM 17251</strain>
    </source>
</reference>
<dbReference type="RefSeq" id="WP_188856291.1">
    <property type="nucleotide sequence ID" value="NZ_BMOS01000005.1"/>
</dbReference>
<evidence type="ECO:0000313" key="3">
    <source>
        <dbReference type="Proteomes" id="UP000624041"/>
    </source>
</evidence>
<dbReference type="InterPro" id="IPR022121">
    <property type="entry name" value="Peptidase_M73_camelysin"/>
</dbReference>
<name>A0A917XTY7_9BACI</name>
<keyword evidence="3" id="KW-1185">Reference proteome</keyword>
<dbReference type="GO" id="GO:0051301">
    <property type="term" value="P:cell division"/>
    <property type="evidence" value="ECO:0007669"/>
    <property type="project" value="UniProtKB-KW"/>
</dbReference>